<accession>A0ABR1G5I0</accession>
<feature type="region of interest" description="Disordered" evidence="9">
    <location>
        <begin position="114"/>
        <end position="134"/>
    </location>
</feature>
<dbReference type="PANTHER" id="PTHR31931">
    <property type="entry name" value="PROTEIN CHURCHILL"/>
    <property type="match status" value="1"/>
</dbReference>
<keyword evidence="7" id="KW-0010">Activator</keyword>
<keyword evidence="6" id="KW-0805">Transcription regulation</keyword>
<keyword evidence="4" id="KW-0479">Metal-binding</keyword>
<evidence type="ECO:0000256" key="3">
    <source>
        <dbReference type="ARBA" id="ARBA00022473"/>
    </source>
</evidence>
<protein>
    <recommendedName>
        <fullName evidence="2">Protein Churchill</fullName>
    </recommendedName>
</protein>
<gene>
    <name evidence="10" type="ORF">SO694_00081145</name>
</gene>
<evidence type="ECO:0000256" key="1">
    <source>
        <dbReference type="ARBA" id="ARBA00009577"/>
    </source>
</evidence>
<proteinExistence type="inferred from homology"/>
<name>A0ABR1G5I0_AURAN</name>
<evidence type="ECO:0000256" key="5">
    <source>
        <dbReference type="ARBA" id="ARBA00022833"/>
    </source>
</evidence>
<evidence type="ECO:0000256" key="8">
    <source>
        <dbReference type="ARBA" id="ARBA00023163"/>
    </source>
</evidence>
<feature type="compositionally biased region" description="Pro residues" evidence="9">
    <location>
        <begin position="119"/>
        <end position="129"/>
    </location>
</feature>
<sequence length="170" mass="18007">MCDKASIREPFVQRGTTCLDAGVYAANWLGCGRCGSSALPAAANLRVEEEEDSDDGEAAEETEFEHRCRDCNALVATHFHRFVAGPLARRWLMECALCGRGADERAALAAVAAGRGAPWPDPPPPPPPRARSAAAVAASSDARLARAAATLGVESDDDDDDECGTFWVFS</sequence>
<organism evidence="10 11">
    <name type="scientific">Aureococcus anophagefferens</name>
    <name type="common">Harmful bloom alga</name>
    <dbReference type="NCBI Taxonomy" id="44056"/>
    <lineage>
        <taxon>Eukaryota</taxon>
        <taxon>Sar</taxon>
        <taxon>Stramenopiles</taxon>
        <taxon>Ochrophyta</taxon>
        <taxon>Pelagophyceae</taxon>
        <taxon>Pelagomonadales</taxon>
        <taxon>Pelagomonadaceae</taxon>
        <taxon>Aureococcus</taxon>
    </lineage>
</organism>
<evidence type="ECO:0000256" key="2">
    <source>
        <dbReference type="ARBA" id="ARBA00021000"/>
    </source>
</evidence>
<evidence type="ECO:0000256" key="6">
    <source>
        <dbReference type="ARBA" id="ARBA00023015"/>
    </source>
</evidence>
<comment type="caution">
    <text evidence="10">The sequence shown here is derived from an EMBL/GenBank/DDBJ whole genome shotgun (WGS) entry which is preliminary data.</text>
</comment>
<keyword evidence="11" id="KW-1185">Reference proteome</keyword>
<evidence type="ECO:0000256" key="4">
    <source>
        <dbReference type="ARBA" id="ARBA00022723"/>
    </source>
</evidence>
<evidence type="ECO:0000313" key="11">
    <source>
        <dbReference type="Proteomes" id="UP001363151"/>
    </source>
</evidence>
<comment type="similarity">
    <text evidence="1">Belongs to the Churchill family.</text>
</comment>
<evidence type="ECO:0000313" key="10">
    <source>
        <dbReference type="EMBL" id="KAK7248203.1"/>
    </source>
</evidence>
<evidence type="ECO:0000256" key="7">
    <source>
        <dbReference type="ARBA" id="ARBA00023159"/>
    </source>
</evidence>
<dbReference type="Gene3D" id="2.60.40.4240">
    <property type="entry name" value="Transcription activator, Churchill"/>
    <property type="match status" value="1"/>
</dbReference>
<dbReference type="InterPro" id="IPR009508">
    <property type="entry name" value="Transcrpt_activator_Churchill"/>
</dbReference>
<dbReference type="PANTHER" id="PTHR31931:SF2">
    <property type="entry name" value="PROTEIN CHURCHILL"/>
    <property type="match status" value="1"/>
</dbReference>
<reference evidence="10 11" key="1">
    <citation type="submission" date="2024-03" db="EMBL/GenBank/DDBJ databases">
        <title>Aureococcus anophagefferens CCMP1851 and Kratosvirus quantuckense: Draft genome of a second virus-susceptible host strain in the model system.</title>
        <authorList>
            <person name="Chase E."/>
            <person name="Truchon A.R."/>
            <person name="Schepens W."/>
            <person name="Wilhelm S.W."/>
        </authorList>
    </citation>
    <scope>NUCLEOTIDE SEQUENCE [LARGE SCALE GENOMIC DNA]</scope>
    <source>
        <strain evidence="10 11">CCMP1851</strain>
    </source>
</reference>
<keyword evidence="5" id="KW-0862">Zinc</keyword>
<evidence type="ECO:0000256" key="9">
    <source>
        <dbReference type="SAM" id="MobiDB-lite"/>
    </source>
</evidence>
<dbReference type="Pfam" id="PF06573">
    <property type="entry name" value="Churchill"/>
    <property type="match status" value="1"/>
</dbReference>
<dbReference type="Proteomes" id="UP001363151">
    <property type="component" value="Unassembled WGS sequence"/>
</dbReference>
<keyword evidence="8" id="KW-0804">Transcription</keyword>
<dbReference type="InterPro" id="IPR038543">
    <property type="entry name" value="Churchill_sf"/>
</dbReference>
<dbReference type="EMBL" id="JBBJCI010000119">
    <property type="protein sequence ID" value="KAK7248203.1"/>
    <property type="molecule type" value="Genomic_DNA"/>
</dbReference>
<keyword evidence="3" id="KW-0217">Developmental protein</keyword>